<gene>
    <name evidence="2" type="ORF">Cgig2_018683</name>
</gene>
<accession>A0A9Q1JMC0</accession>
<organism evidence="2 3">
    <name type="scientific">Carnegiea gigantea</name>
    <dbReference type="NCBI Taxonomy" id="171969"/>
    <lineage>
        <taxon>Eukaryota</taxon>
        <taxon>Viridiplantae</taxon>
        <taxon>Streptophyta</taxon>
        <taxon>Embryophyta</taxon>
        <taxon>Tracheophyta</taxon>
        <taxon>Spermatophyta</taxon>
        <taxon>Magnoliopsida</taxon>
        <taxon>eudicotyledons</taxon>
        <taxon>Gunneridae</taxon>
        <taxon>Pentapetalae</taxon>
        <taxon>Caryophyllales</taxon>
        <taxon>Cactineae</taxon>
        <taxon>Cactaceae</taxon>
        <taxon>Cactoideae</taxon>
        <taxon>Echinocereeae</taxon>
        <taxon>Carnegiea</taxon>
    </lineage>
</organism>
<feature type="region of interest" description="Disordered" evidence="1">
    <location>
        <begin position="1"/>
        <end position="20"/>
    </location>
</feature>
<sequence>MSQHQNIPIHTNKLGADTLKGRQTPCKAEMPEESSKLSRSYGKLKIALLAPIPSRLLMHPRAGGPNGMRNRRNLLVLVSREGQKHGVSSRHHKSPSVMELGHMGPPMLQIEGSSEKGRWPSFSTPFSRAIMEALRARKAKMPIINSFDGTTDPDNHVDVYKA</sequence>
<evidence type="ECO:0000313" key="2">
    <source>
        <dbReference type="EMBL" id="KAJ8424998.1"/>
    </source>
</evidence>
<dbReference type="EMBL" id="JAKOGI010001562">
    <property type="protein sequence ID" value="KAJ8424998.1"/>
    <property type="molecule type" value="Genomic_DNA"/>
</dbReference>
<dbReference type="AlphaFoldDB" id="A0A9Q1JMC0"/>
<evidence type="ECO:0000256" key="1">
    <source>
        <dbReference type="SAM" id="MobiDB-lite"/>
    </source>
</evidence>
<feature type="region of interest" description="Disordered" evidence="1">
    <location>
        <begin position="81"/>
        <end position="101"/>
    </location>
</feature>
<proteinExistence type="predicted"/>
<dbReference type="OrthoDB" id="1752139at2759"/>
<dbReference type="Proteomes" id="UP001153076">
    <property type="component" value="Unassembled WGS sequence"/>
</dbReference>
<reference evidence="2" key="1">
    <citation type="submission" date="2022-04" db="EMBL/GenBank/DDBJ databases">
        <title>Carnegiea gigantea Genome sequencing and assembly v2.</title>
        <authorList>
            <person name="Copetti D."/>
            <person name="Sanderson M.J."/>
            <person name="Burquez A."/>
            <person name="Wojciechowski M.F."/>
        </authorList>
    </citation>
    <scope>NUCLEOTIDE SEQUENCE</scope>
    <source>
        <strain evidence="2">SGP5-SGP5p</strain>
        <tissue evidence="2">Aerial part</tissue>
    </source>
</reference>
<comment type="caution">
    <text evidence="2">The sequence shown here is derived from an EMBL/GenBank/DDBJ whole genome shotgun (WGS) entry which is preliminary data.</text>
</comment>
<name>A0A9Q1JMC0_9CARY</name>
<evidence type="ECO:0000313" key="3">
    <source>
        <dbReference type="Proteomes" id="UP001153076"/>
    </source>
</evidence>
<keyword evidence="3" id="KW-1185">Reference proteome</keyword>
<protein>
    <submittedName>
        <fullName evidence="2">Uncharacterized protein</fullName>
    </submittedName>
</protein>